<protein>
    <recommendedName>
        <fullName evidence="1">non-specific serine/threonine protein kinase</fullName>
        <ecNumber evidence="1">2.7.11.1</ecNumber>
    </recommendedName>
</protein>
<feature type="domain" description="Protein kinase" evidence="7">
    <location>
        <begin position="226"/>
        <end position="464"/>
    </location>
</feature>
<dbReference type="EC" id="2.7.11.1" evidence="1"/>
<keyword evidence="6" id="KW-0067">ATP-binding</keyword>
<keyword evidence="5 8" id="KW-0418">Kinase</keyword>
<dbReference type="PANTHER" id="PTHR43289">
    <property type="entry name" value="MITOGEN-ACTIVATED PROTEIN KINASE KINASE KINASE 20-RELATED"/>
    <property type="match status" value="1"/>
</dbReference>
<keyword evidence="3" id="KW-0808">Transferase</keyword>
<sequence>MSQTTVIATQPQEIAGLPRQLAAFPVYRITERAGGATKHTLIRVHIRPAVEPAIEQWQAALNKIPDPTRVWLLRERSRKATSIVNRLKDQTMQLTYQWCLDGLISFEAEPPARLGAEHGRLVQWKLADDVSAYVERDKQDRTLQRKTMHDEARQLTATLAAHPITDLLADPDSHDLSTLGHLLTVGRSLLNPDSTIRQMTNSGPLHRLTRGHQLVHLLARGEQRDYRPDSELARGGQAVVVRATHKVTKVPVAIKRLKARNDDSVARMRREIEATTRFGAHRNIVPVLDASRDGDWFVMPIAEATAKDHATQLRNPDHLRLLIRAIIDGLREPHEAGWIHRDLKPENLLMVNGHWAIADWGIGRRPRGLTSTPGRTHTGSLYGTEGYAAPESSHDAHDVGPQTDIYSIGQIIGAVITGRQPLPNIPLLPDDTRWREIVQAATQFHAARRPATVDELLHLVERVW</sequence>
<organism evidence="8 9">
    <name type="scientific">Micromonospora eburnea</name>
    <dbReference type="NCBI Taxonomy" id="227316"/>
    <lineage>
        <taxon>Bacteria</taxon>
        <taxon>Bacillati</taxon>
        <taxon>Actinomycetota</taxon>
        <taxon>Actinomycetes</taxon>
        <taxon>Micromonosporales</taxon>
        <taxon>Micromonosporaceae</taxon>
        <taxon>Micromonospora</taxon>
    </lineage>
</organism>
<evidence type="ECO:0000256" key="3">
    <source>
        <dbReference type="ARBA" id="ARBA00022679"/>
    </source>
</evidence>
<evidence type="ECO:0000313" key="9">
    <source>
        <dbReference type="Proteomes" id="UP000199696"/>
    </source>
</evidence>
<proteinExistence type="predicted"/>
<dbReference type="STRING" id="227316.GA0070604_1025"/>
<dbReference type="SUPFAM" id="SSF56112">
    <property type="entry name" value="Protein kinase-like (PK-like)"/>
    <property type="match status" value="1"/>
</dbReference>
<gene>
    <name evidence="8" type="ORF">GA0070604_1025</name>
</gene>
<evidence type="ECO:0000256" key="1">
    <source>
        <dbReference type="ARBA" id="ARBA00012513"/>
    </source>
</evidence>
<evidence type="ECO:0000259" key="7">
    <source>
        <dbReference type="PROSITE" id="PS50011"/>
    </source>
</evidence>
<dbReference type="Gene3D" id="3.30.200.20">
    <property type="entry name" value="Phosphorylase Kinase, domain 1"/>
    <property type="match status" value="1"/>
</dbReference>
<evidence type="ECO:0000256" key="4">
    <source>
        <dbReference type="ARBA" id="ARBA00022741"/>
    </source>
</evidence>
<dbReference type="CDD" id="cd14014">
    <property type="entry name" value="STKc_PknB_like"/>
    <property type="match status" value="1"/>
</dbReference>
<accession>A0A1C6TUU4</accession>
<dbReference type="GO" id="GO:0004674">
    <property type="term" value="F:protein serine/threonine kinase activity"/>
    <property type="evidence" value="ECO:0007669"/>
    <property type="project" value="UniProtKB-KW"/>
</dbReference>
<dbReference type="RefSeq" id="WP_018800499.1">
    <property type="nucleotide sequence ID" value="NZ_FMHY01000002.1"/>
</dbReference>
<dbReference type="SMART" id="SM00220">
    <property type="entry name" value="S_TKc"/>
    <property type="match status" value="1"/>
</dbReference>
<dbReference type="InterPro" id="IPR000719">
    <property type="entry name" value="Prot_kinase_dom"/>
</dbReference>
<dbReference type="OrthoDB" id="7061676at2"/>
<dbReference type="GO" id="GO:0005524">
    <property type="term" value="F:ATP binding"/>
    <property type="evidence" value="ECO:0007669"/>
    <property type="project" value="UniProtKB-KW"/>
</dbReference>
<dbReference type="Gene3D" id="1.10.510.10">
    <property type="entry name" value="Transferase(Phosphotransferase) domain 1"/>
    <property type="match status" value="1"/>
</dbReference>
<dbReference type="InterPro" id="IPR011009">
    <property type="entry name" value="Kinase-like_dom_sf"/>
</dbReference>
<keyword evidence="2 8" id="KW-0723">Serine/threonine-protein kinase</keyword>
<reference evidence="9" key="1">
    <citation type="submission" date="2016-06" db="EMBL/GenBank/DDBJ databases">
        <authorList>
            <person name="Varghese N."/>
            <person name="Submissions Spin"/>
        </authorList>
    </citation>
    <scope>NUCLEOTIDE SEQUENCE [LARGE SCALE GENOMIC DNA]</scope>
    <source>
        <strain evidence="9">DSM 44814</strain>
    </source>
</reference>
<dbReference type="AlphaFoldDB" id="A0A1C6TUU4"/>
<evidence type="ECO:0000256" key="6">
    <source>
        <dbReference type="ARBA" id="ARBA00022840"/>
    </source>
</evidence>
<dbReference type="EMBL" id="FMHY01000002">
    <property type="protein sequence ID" value="SCL45576.1"/>
    <property type="molecule type" value="Genomic_DNA"/>
</dbReference>
<evidence type="ECO:0000256" key="5">
    <source>
        <dbReference type="ARBA" id="ARBA00022777"/>
    </source>
</evidence>
<keyword evidence="4" id="KW-0547">Nucleotide-binding</keyword>
<dbReference type="Pfam" id="PF00069">
    <property type="entry name" value="Pkinase"/>
    <property type="match status" value="1"/>
</dbReference>
<evidence type="ECO:0000256" key="2">
    <source>
        <dbReference type="ARBA" id="ARBA00022527"/>
    </source>
</evidence>
<name>A0A1C6TUU4_9ACTN</name>
<dbReference type="Proteomes" id="UP000199696">
    <property type="component" value="Unassembled WGS sequence"/>
</dbReference>
<dbReference type="PANTHER" id="PTHR43289:SF6">
    <property type="entry name" value="SERINE_THREONINE-PROTEIN KINASE NEKL-3"/>
    <property type="match status" value="1"/>
</dbReference>
<evidence type="ECO:0000313" key="8">
    <source>
        <dbReference type="EMBL" id="SCL45576.1"/>
    </source>
</evidence>
<dbReference type="PROSITE" id="PS50011">
    <property type="entry name" value="PROTEIN_KINASE_DOM"/>
    <property type="match status" value="1"/>
</dbReference>
<keyword evidence="9" id="KW-1185">Reference proteome</keyword>